<gene>
    <name evidence="3" type="ORF">EL17_14020</name>
</gene>
<keyword evidence="1" id="KW-0472">Membrane</keyword>
<feature type="transmembrane region" description="Helical" evidence="1">
    <location>
        <begin position="82"/>
        <end position="101"/>
    </location>
</feature>
<protein>
    <submittedName>
        <fullName evidence="3">PA-phosphatase</fullName>
    </submittedName>
</protein>
<evidence type="ECO:0000256" key="1">
    <source>
        <dbReference type="SAM" id="Phobius"/>
    </source>
</evidence>
<sequence>MYRSLSLALSIIFQPLLIPTIIFALLFYVIPEATSVPKSVKGSVMFLVMATTLLIPLISVIGMRLTHTIESMHMRTIKDRMFPFSMVTLFYLITTYFFIARLDFDPLLGYTLSVITACLVVLTLITYFWKISAHTTGLAGMLAIVIVLNLKYNSENLLYPLIFSIIICGAVMSSRLYLNAHRPIEVLAGFILGFSICFLSFYYFLII</sequence>
<feature type="transmembrane region" description="Helical" evidence="1">
    <location>
        <begin position="158"/>
        <end position="178"/>
    </location>
</feature>
<evidence type="ECO:0000313" key="3">
    <source>
        <dbReference type="EMBL" id="KEO72750.1"/>
    </source>
</evidence>
<dbReference type="AlphaFoldDB" id="A0A074KX01"/>
<keyword evidence="1" id="KW-1133">Transmembrane helix</keyword>
<dbReference type="InterPro" id="IPR036938">
    <property type="entry name" value="PAP2/HPO_sf"/>
</dbReference>
<dbReference type="STRING" id="1048983.EL17_14020"/>
<name>A0A074KX01_9BACT</name>
<keyword evidence="4" id="KW-1185">Reference proteome</keyword>
<reference evidence="3 4" key="1">
    <citation type="submission" date="2014-04" db="EMBL/GenBank/DDBJ databases">
        <title>Characterization and application of a salt tolerant electro-active bacterium.</title>
        <authorList>
            <person name="Yang L."/>
            <person name="Wei S."/>
            <person name="Tay Q.X.M."/>
        </authorList>
    </citation>
    <scope>NUCLEOTIDE SEQUENCE [LARGE SCALE GENOMIC DNA]</scope>
    <source>
        <strain evidence="3 4">LY1</strain>
    </source>
</reference>
<dbReference type="Proteomes" id="UP000027821">
    <property type="component" value="Unassembled WGS sequence"/>
</dbReference>
<dbReference type="eggNOG" id="COG0671">
    <property type="taxonomic scope" value="Bacteria"/>
</dbReference>
<dbReference type="EMBL" id="JMIH01000023">
    <property type="protein sequence ID" value="KEO72750.1"/>
    <property type="molecule type" value="Genomic_DNA"/>
</dbReference>
<feature type="transmembrane region" description="Helical" evidence="1">
    <location>
        <begin position="42"/>
        <end position="61"/>
    </location>
</feature>
<feature type="transmembrane region" description="Helical" evidence="1">
    <location>
        <begin position="107"/>
        <end position="129"/>
    </location>
</feature>
<dbReference type="Gene3D" id="1.20.144.10">
    <property type="entry name" value="Phosphatidic acid phosphatase type 2/haloperoxidase"/>
    <property type="match status" value="1"/>
</dbReference>
<accession>A0A074KX01</accession>
<keyword evidence="1" id="KW-0812">Transmembrane</keyword>
<feature type="domain" description="Phosphatidic acid phosphatase type 2/haloperoxidase" evidence="2">
    <location>
        <begin position="132"/>
        <end position="204"/>
    </location>
</feature>
<evidence type="ECO:0000313" key="4">
    <source>
        <dbReference type="Proteomes" id="UP000027821"/>
    </source>
</evidence>
<feature type="transmembrane region" description="Helical" evidence="1">
    <location>
        <begin position="136"/>
        <end position="152"/>
    </location>
</feature>
<evidence type="ECO:0000259" key="2">
    <source>
        <dbReference type="Pfam" id="PF01569"/>
    </source>
</evidence>
<proteinExistence type="predicted"/>
<dbReference type="SUPFAM" id="SSF48317">
    <property type="entry name" value="Acid phosphatase/Vanadium-dependent haloperoxidase"/>
    <property type="match status" value="1"/>
</dbReference>
<dbReference type="Pfam" id="PF01569">
    <property type="entry name" value="PAP2"/>
    <property type="match status" value="1"/>
</dbReference>
<feature type="transmembrane region" description="Helical" evidence="1">
    <location>
        <begin position="185"/>
        <end position="205"/>
    </location>
</feature>
<organism evidence="3 4">
    <name type="scientific">Anditalea andensis</name>
    <dbReference type="NCBI Taxonomy" id="1048983"/>
    <lineage>
        <taxon>Bacteria</taxon>
        <taxon>Pseudomonadati</taxon>
        <taxon>Bacteroidota</taxon>
        <taxon>Cytophagia</taxon>
        <taxon>Cytophagales</taxon>
        <taxon>Cytophagaceae</taxon>
        <taxon>Anditalea</taxon>
    </lineage>
</organism>
<comment type="caution">
    <text evidence="3">The sequence shown here is derived from an EMBL/GenBank/DDBJ whole genome shotgun (WGS) entry which is preliminary data.</text>
</comment>
<dbReference type="RefSeq" id="WP_035075568.1">
    <property type="nucleotide sequence ID" value="NZ_JMIH01000023.1"/>
</dbReference>
<dbReference type="InterPro" id="IPR000326">
    <property type="entry name" value="PAP2/HPO"/>
</dbReference>
<feature type="transmembrane region" description="Helical" evidence="1">
    <location>
        <begin position="7"/>
        <end position="30"/>
    </location>
</feature>